<dbReference type="STRING" id="5875.Q4N081"/>
<evidence type="ECO:0008006" key="3">
    <source>
        <dbReference type="Google" id="ProtNLM"/>
    </source>
</evidence>
<dbReference type="Proteomes" id="UP000001949">
    <property type="component" value="Unassembled WGS sequence"/>
</dbReference>
<protein>
    <recommendedName>
        <fullName evidence="3">Nop14-like family protein</fullName>
    </recommendedName>
</protein>
<keyword evidence="2" id="KW-1185">Reference proteome</keyword>
<proteinExistence type="predicted"/>
<dbReference type="RefSeq" id="XP_763288.1">
    <property type="nucleotide sequence ID" value="XM_758195.1"/>
</dbReference>
<sequence length="563" mass="66227">MSKNKSKKPTVGKNSVNPFEKFDSKIKNKELNFDKKTKSKFIKKVKDSDIVYDYSSKKSRKLQLYNLNEPITLTHKNKPIEENYDSDVDLSSEEEIDLKGDYSNISEAYKEYKDRREANRKDKLDQKNLLQKLDKQFQEIDFSQFYKPSKKSPEFYKTEKPKKLDEYETNLRDLQLNTNTATPRVNLVKEFKSASNISERSEVVDKIIKSDSDFLNFAKDYITLYLQSLVDYLKGQDLTKFHHYFLNFSRGFLHLSNRSYKDYKQCLEDELSKITIQAADLYEYLLLYLIVKTVEPGTEIYNYGLTLVEGFLVRFYQLLASQIKDKNNPLDKHLLIKSRLLLLITYNCVIETGYYMPYFYHVAIKLCTIPCVDRDLILSVLKTVKVTLNQLFDKKCYIQPILSLIILPSLEEIESNFTSIEASKDSDSAKLTEFTEFKKYMHDLANINYPLKSLDIYNSQKLNPEFPKLNTVKTKSNKYKLDKTKPESNRKISKSDKQEYKNLKRALLTESLKKAEFDIKKRAKQRLDTDKRYKQVVRDAMVEQDMLKKLSTSDVSVYNKKKK</sequence>
<accession>Q4N081</accession>
<dbReference type="KEGG" id="tpv:TP03_0270"/>
<name>Q4N081_THEPA</name>
<dbReference type="VEuPathDB" id="PiroplasmaDB:TpMuguga_03g00270"/>
<gene>
    <name evidence="1" type="ordered locus">TP03_0270</name>
</gene>
<evidence type="ECO:0000313" key="1">
    <source>
        <dbReference type="EMBL" id="EAN31005.1"/>
    </source>
</evidence>
<dbReference type="OMA" id="AMVEQDM"/>
<reference evidence="1 2" key="1">
    <citation type="journal article" date="2005" name="Science">
        <title>Genome sequence of Theileria parva, a bovine pathogen that transforms lymphocytes.</title>
        <authorList>
            <person name="Gardner M.J."/>
            <person name="Bishop R."/>
            <person name="Shah T."/>
            <person name="de Villiers E.P."/>
            <person name="Carlton J.M."/>
            <person name="Hall N."/>
            <person name="Ren Q."/>
            <person name="Paulsen I.T."/>
            <person name="Pain A."/>
            <person name="Berriman M."/>
            <person name="Wilson R.J.M."/>
            <person name="Sato S."/>
            <person name="Ralph S.A."/>
            <person name="Mann D.J."/>
            <person name="Xiong Z."/>
            <person name="Shallom S.J."/>
            <person name="Weidman J."/>
            <person name="Jiang L."/>
            <person name="Lynn J."/>
            <person name="Weaver B."/>
            <person name="Shoaibi A."/>
            <person name="Domingo A.R."/>
            <person name="Wasawo D."/>
            <person name="Crabtree J."/>
            <person name="Wortman J.R."/>
            <person name="Haas B."/>
            <person name="Angiuoli S.V."/>
            <person name="Creasy T.H."/>
            <person name="Lu C."/>
            <person name="Suh B."/>
            <person name="Silva J.C."/>
            <person name="Utterback T.R."/>
            <person name="Feldblyum T.V."/>
            <person name="Pertea M."/>
            <person name="Allen J."/>
            <person name="Nierman W.C."/>
            <person name="Taracha E.L.N."/>
            <person name="Salzberg S.L."/>
            <person name="White O.R."/>
            <person name="Fitzhugh H.A."/>
            <person name="Morzaria S."/>
            <person name="Venter J.C."/>
            <person name="Fraser C.M."/>
            <person name="Nene V."/>
        </authorList>
    </citation>
    <scope>NUCLEOTIDE SEQUENCE [LARGE SCALE GENOMIC DNA]</scope>
    <source>
        <strain evidence="1 2">Muguga</strain>
    </source>
</reference>
<dbReference type="eggNOG" id="ENOG502SCA4">
    <property type="taxonomic scope" value="Eukaryota"/>
</dbReference>
<evidence type="ECO:0000313" key="2">
    <source>
        <dbReference type="Proteomes" id="UP000001949"/>
    </source>
</evidence>
<dbReference type="EMBL" id="AAGK01000005">
    <property type="protein sequence ID" value="EAN31005.1"/>
    <property type="molecule type" value="Genomic_DNA"/>
</dbReference>
<dbReference type="InParanoid" id="Q4N081"/>
<dbReference type="GeneID" id="3500227"/>
<comment type="caution">
    <text evidence="1">The sequence shown here is derived from an EMBL/GenBank/DDBJ whole genome shotgun (WGS) entry which is preliminary data.</text>
</comment>
<organism evidence="1 2">
    <name type="scientific">Theileria parva</name>
    <name type="common">East coast fever infection agent</name>
    <dbReference type="NCBI Taxonomy" id="5875"/>
    <lineage>
        <taxon>Eukaryota</taxon>
        <taxon>Sar</taxon>
        <taxon>Alveolata</taxon>
        <taxon>Apicomplexa</taxon>
        <taxon>Aconoidasida</taxon>
        <taxon>Piroplasmida</taxon>
        <taxon>Theileriidae</taxon>
        <taxon>Theileria</taxon>
    </lineage>
</organism>
<dbReference type="AlphaFoldDB" id="Q4N081"/>